<protein>
    <submittedName>
        <fullName evidence="6">LysR family transcriptional regulator</fullName>
    </submittedName>
</protein>
<dbReference type="CDD" id="cd08422">
    <property type="entry name" value="PBP2_CrgA_like"/>
    <property type="match status" value="1"/>
</dbReference>
<evidence type="ECO:0000256" key="4">
    <source>
        <dbReference type="ARBA" id="ARBA00023163"/>
    </source>
</evidence>
<evidence type="ECO:0000313" key="7">
    <source>
        <dbReference type="Proteomes" id="UP001597294"/>
    </source>
</evidence>
<dbReference type="SUPFAM" id="SSF53850">
    <property type="entry name" value="Periplasmic binding protein-like II"/>
    <property type="match status" value="1"/>
</dbReference>
<dbReference type="InterPro" id="IPR005119">
    <property type="entry name" value="LysR_subst-bd"/>
</dbReference>
<sequence>MDLNEMAVFATVVENESFTASAKILGLSKSAVSKQVSRLEDRLGIRLLNRTTRRLSLTEAGGVFFEKCQTVMSVAEQAEYAVSRLSNVPRGLLKINAPMSFGIKRMAPLLSSFREQFPEVEIDLVLNDQVVDLVEEGFDVGIRIGRLMDSRLMAKKISSCKMALVASPSLFQNKAIPIVPAELTGVNFLHYSYVSRASGLKLVGDSGTVNIPVKGDITANNGDFILSAVQGGLGFACLPTFICGDLIRNNTLIKLLPAWEIDNENAIYAVYPVNRNLSPKARAFIDFLSNYFTDIPEWDR</sequence>
<keyword evidence="4" id="KW-0804">Transcription</keyword>
<feature type="domain" description="HTH lysR-type" evidence="5">
    <location>
        <begin position="1"/>
        <end position="58"/>
    </location>
</feature>
<dbReference type="InterPro" id="IPR036390">
    <property type="entry name" value="WH_DNA-bd_sf"/>
</dbReference>
<dbReference type="InterPro" id="IPR000847">
    <property type="entry name" value="LysR_HTH_N"/>
</dbReference>
<dbReference type="EMBL" id="JBHUII010000001">
    <property type="protein sequence ID" value="MFD2204294.1"/>
    <property type="molecule type" value="Genomic_DNA"/>
</dbReference>
<dbReference type="PROSITE" id="PS50931">
    <property type="entry name" value="HTH_LYSR"/>
    <property type="match status" value="1"/>
</dbReference>
<evidence type="ECO:0000256" key="3">
    <source>
        <dbReference type="ARBA" id="ARBA00023125"/>
    </source>
</evidence>
<keyword evidence="2" id="KW-0805">Transcription regulation</keyword>
<proteinExistence type="inferred from homology"/>
<dbReference type="Pfam" id="PF03466">
    <property type="entry name" value="LysR_substrate"/>
    <property type="match status" value="1"/>
</dbReference>
<dbReference type="Gene3D" id="3.40.190.290">
    <property type="match status" value="1"/>
</dbReference>
<reference evidence="7" key="1">
    <citation type="journal article" date="2019" name="Int. J. Syst. Evol. Microbiol.">
        <title>The Global Catalogue of Microorganisms (GCM) 10K type strain sequencing project: providing services to taxonomists for standard genome sequencing and annotation.</title>
        <authorList>
            <consortium name="The Broad Institute Genomics Platform"/>
            <consortium name="The Broad Institute Genome Sequencing Center for Infectious Disease"/>
            <person name="Wu L."/>
            <person name="Ma J."/>
        </authorList>
    </citation>
    <scope>NUCLEOTIDE SEQUENCE [LARGE SCALE GENOMIC DNA]</scope>
    <source>
        <strain evidence="7">CGMCC 4.7192</strain>
    </source>
</reference>
<gene>
    <name evidence="6" type="ORF">ACFSKO_01655</name>
</gene>
<dbReference type="SUPFAM" id="SSF46785">
    <property type="entry name" value="Winged helix' DNA-binding domain"/>
    <property type="match status" value="1"/>
</dbReference>
<dbReference type="InterPro" id="IPR058163">
    <property type="entry name" value="LysR-type_TF_proteobact-type"/>
</dbReference>
<dbReference type="Gene3D" id="1.10.10.10">
    <property type="entry name" value="Winged helix-like DNA-binding domain superfamily/Winged helix DNA-binding domain"/>
    <property type="match status" value="1"/>
</dbReference>
<keyword evidence="3" id="KW-0238">DNA-binding</keyword>
<dbReference type="PANTHER" id="PTHR30537">
    <property type="entry name" value="HTH-TYPE TRANSCRIPTIONAL REGULATOR"/>
    <property type="match status" value="1"/>
</dbReference>
<dbReference type="RefSeq" id="WP_380247727.1">
    <property type="nucleotide sequence ID" value="NZ_JBHUII010000001.1"/>
</dbReference>
<organism evidence="6 7">
    <name type="scientific">Kiloniella antarctica</name>
    <dbReference type="NCBI Taxonomy" id="1550907"/>
    <lineage>
        <taxon>Bacteria</taxon>
        <taxon>Pseudomonadati</taxon>
        <taxon>Pseudomonadota</taxon>
        <taxon>Alphaproteobacteria</taxon>
        <taxon>Rhodospirillales</taxon>
        <taxon>Kiloniellaceae</taxon>
        <taxon>Kiloniella</taxon>
    </lineage>
</organism>
<evidence type="ECO:0000313" key="6">
    <source>
        <dbReference type="EMBL" id="MFD2204294.1"/>
    </source>
</evidence>
<dbReference type="Proteomes" id="UP001597294">
    <property type="component" value="Unassembled WGS sequence"/>
</dbReference>
<comment type="caution">
    <text evidence="6">The sequence shown here is derived from an EMBL/GenBank/DDBJ whole genome shotgun (WGS) entry which is preliminary data.</text>
</comment>
<dbReference type="PRINTS" id="PR00039">
    <property type="entry name" value="HTHLYSR"/>
</dbReference>
<dbReference type="Pfam" id="PF00126">
    <property type="entry name" value="HTH_1"/>
    <property type="match status" value="1"/>
</dbReference>
<evidence type="ECO:0000256" key="2">
    <source>
        <dbReference type="ARBA" id="ARBA00023015"/>
    </source>
</evidence>
<comment type="similarity">
    <text evidence="1">Belongs to the LysR transcriptional regulatory family.</text>
</comment>
<evidence type="ECO:0000256" key="1">
    <source>
        <dbReference type="ARBA" id="ARBA00009437"/>
    </source>
</evidence>
<name>A0ABW5BFJ5_9PROT</name>
<accession>A0ABW5BFJ5</accession>
<keyword evidence="7" id="KW-1185">Reference proteome</keyword>
<dbReference type="PANTHER" id="PTHR30537:SF5">
    <property type="entry name" value="HTH-TYPE TRANSCRIPTIONAL ACTIVATOR TTDR-RELATED"/>
    <property type="match status" value="1"/>
</dbReference>
<evidence type="ECO:0000259" key="5">
    <source>
        <dbReference type="PROSITE" id="PS50931"/>
    </source>
</evidence>
<dbReference type="InterPro" id="IPR036388">
    <property type="entry name" value="WH-like_DNA-bd_sf"/>
</dbReference>